<protein>
    <submittedName>
        <fullName evidence="2">Uncharacterized protein</fullName>
    </submittedName>
</protein>
<dbReference type="Proteomes" id="UP000014974">
    <property type="component" value="Unassembled WGS sequence"/>
</dbReference>
<dbReference type="AlphaFoldDB" id="S7WYM7"/>
<dbReference type="EMBL" id="ATNM01000076">
    <property type="protein sequence ID" value="EPR69048.1"/>
    <property type="molecule type" value="Genomic_DNA"/>
</dbReference>
<evidence type="ECO:0000256" key="1">
    <source>
        <dbReference type="SAM" id="Phobius"/>
    </source>
</evidence>
<comment type="caution">
    <text evidence="2">The sequence shown here is derived from an EMBL/GenBank/DDBJ whole genome shotgun (WGS) entry which is preliminary data.</text>
</comment>
<name>S7WYM7_9BACT</name>
<reference evidence="2 3" key="1">
    <citation type="journal article" date="2013" name="Genome Announc.">
        <title>Draft Genome Sequence of Cyclobacterium qasimii Strain M12-11BT, Isolated from Arctic Marine Sediment.</title>
        <authorList>
            <person name="Shivaji S."/>
            <person name="Ara S."/>
            <person name="Singh A."/>
            <person name="Kumar Pinnaka A."/>
        </authorList>
    </citation>
    <scope>NUCLEOTIDE SEQUENCE [LARGE SCALE GENOMIC DNA]</scope>
    <source>
        <strain evidence="2 3">M12-11B</strain>
    </source>
</reference>
<feature type="transmembrane region" description="Helical" evidence="1">
    <location>
        <begin position="12"/>
        <end position="31"/>
    </location>
</feature>
<evidence type="ECO:0000313" key="3">
    <source>
        <dbReference type="Proteomes" id="UP000014974"/>
    </source>
</evidence>
<gene>
    <name evidence="2" type="ORF">ADICYQ_1923</name>
</gene>
<evidence type="ECO:0000313" key="2">
    <source>
        <dbReference type="EMBL" id="EPR69048.1"/>
    </source>
</evidence>
<proteinExistence type="predicted"/>
<organism evidence="2 3">
    <name type="scientific">Cyclobacterium qasimii M12-11B</name>
    <dbReference type="NCBI Taxonomy" id="641524"/>
    <lineage>
        <taxon>Bacteria</taxon>
        <taxon>Pseudomonadati</taxon>
        <taxon>Bacteroidota</taxon>
        <taxon>Cytophagia</taxon>
        <taxon>Cytophagales</taxon>
        <taxon>Cyclobacteriaceae</taxon>
        <taxon>Cyclobacterium</taxon>
    </lineage>
</organism>
<keyword evidence="1" id="KW-1133">Transmembrane helix</keyword>
<dbReference type="STRING" id="641524.ADICYQ_1923"/>
<accession>S7WYM7</accession>
<keyword evidence="1" id="KW-0812">Transmembrane</keyword>
<sequence>MKNKTFTINYHVVVILIAIRAHFLNWAQTFLTPTPFIN</sequence>
<keyword evidence="1" id="KW-0472">Membrane</keyword>